<evidence type="ECO:0000256" key="1">
    <source>
        <dbReference type="ARBA" id="ARBA00022723"/>
    </source>
</evidence>
<dbReference type="PANTHER" id="PTHR23059:SF4">
    <property type="entry name" value="ZINC FINGER TRAF-TYPE-CONTAINING PROTEIN 1"/>
    <property type="match status" value="1"/>
</dbReference>
<evidence type="ECO:0000256" key="3">
    <source>
        <dbReference type="SAM" id="Phobius"/>
    </source>
</evidence>
<dbReference type="GO" id="GO:0046872">
    <property type="term" value="F:metal ion binding"/>
    <property type="evidence" value="ECO:0007669"/>
    <property type="project" value="UniProtKB-KW"/>
</dbReference>
<dbReference type="EMBL" id="AZIM01005679">
    <property type="protein sequence ID" value="ETE59316.1"/>
    <property type="molecule type" value="Genomic_DNA"/>
</dbReference>
<protein>
    <submittedName>
        <fullName evidence="4">Cysteine and histidine-rich protein 1-A</fullName>
    </submittedName>
</protein>
<feature type="transmembrane region" description="Helical" evidence="3">
    <location>
        <begin position="966"/>
        <end position="993"/>
    </location>
</feature>
<dbReference type="OrthoDB" id="10062218at2759"/>
<feature type="non-terminal residue" evidence="4">
    <location>
        <position position="1"/>
    </location>
</feature>
<dbReference type="AlphaFoldDB" id="V8NBI1"/>
<dbReference type="InterPro" id="IPR039338">
    <property type="entry name" value="ZFTRAF1"/>
</dbReference>
<dbReference type="GO" id="GO:0005634">
    <property type="term" value="C:nucleus"/>
    <property type="evidence" value="ECO:0007669"/>
    <property type="project" value="TreeGrafter"/>
</dbReference>
<feature type="region of interest" description="Disordered" evidence="2">
    <location>
        <begin position="100"/>
        <end position="124"/>
    </location>
</feature>
<proteinExistence type="predicted"/>
<keyword evidence="5" id="KW-1185">Reference proteome</keyword>
<dbReference type="Proteomes" id="UP000018936">
    <property type="component" value="Unassembled WGS sequence"/>
</dbReference>
<accession>V8NBI1</accession>
<comment type="caution">
    <text evidence="4">The sequence shown here is derived from an EMBL/GenBank/DDBJ whole genome shotgun (WGS) entry which is preliminary data.</text>
</comment>
<dbReference type="PANTHER" id="PTHR23059">
    <property type="entry name" value="CYSTEINE AND HISTIDINE-RICH PROTEIN 1"/>
    <property type="match status" value="1"/>
</dbReference>
<reference evidence="4 5" key="1">
    <citation type="journal article" date="2013" name="Proc. Natl. Acad. Sci. U.S.A.">
        <title>The king cobra genome reveals dynamic gene evolution and adaptation in the snake venom system.</title>
        <authorList>
            <person name="Vonk F.J."/>
            <person name="Casewell N.R."/>
            <person name="Henkel C.V."/>
            <person name="Heimberg A.M."/>
            <person name="Jansen H.J."/>
            <person name="McCleary R.J."/>
            <person name="Kerkkamp H.M."/>
            <person name="Vos R.A."/>
            <person name="Guerreiro I."/>
            <person name="Calvete J.J."/>
            <person name="Wuster W."/>
            <person name="Woods A.E."/>
            <person name="Logan J.M."/>
            <person name="Harrison R.A."/>
            <person name="Castoe T.A."/>
            <person name="de Koning A.P."/>
            <person name="Pollock D.D."/>
            <person name="Yandell M."/>
            <person name="Calderon D."/>
            <person name="Renjifo C."/>
            <person name="Currier R.B."/>
            <person name="Salgado D."/>
            <person name="Pla D."/>
            <person name="Sanz L."/>
            <person name="Hyder A.S."/>
            <person name="Ribeiro J.M."/>
            <person name="Arntzen J.W."/>
            <person name="van den Thillart G.E."/>
            <person name="Boetzer M."/>
            <person name="Pirovano W."/>
            <person name="Dirks R.P."/>
            <person name="Spaink H.P."/>
            <person name="Duboule D."/>
            <person name="McGlinn E."/>
            <person name="Kini R.M."/>
            <person name="Richardson M.K."/>
        </authorList>
    </citation>
    <scope>NUCLEOTIDE SEQUENCE</scope>
    <source>
        <tissue evidence="4">Blood</tissue>
    </source>
</reference>
<organism evidence="4 5">
    <name type="scientific">Ophiophagus hannah</name>
    <name type="common">King cobra</name>
    <name type="synonym">Naja hannah</name>
    <dbReference type="NCBI Taxonomy" id="8665"/>
    <lineage>
        <taxon>Eukaryota</taxon>
        <taxon>Metazoa</taxon>
        <taxon>Chordata</taxon>
        <taxon>Craniata</taxon>
        <taxon>Vertebrata</taxon>
        <taxon>Euteleostomi</taxon>
        <taxon>Lepidosauria</taxon>
        <taxon>Squamata</taxon>
        <taxon>Bifurcata</taxon>
        <taxon>Unidentata</taxon>
        <taxon>Episquamata</taxon>
        <taxon>Toxicofera</taxon>
        <taxon>Serpentes</taxon>
        <taxon>Colubroidea</taxon>
        <taxon>Elapidae</taxon>
        <taxon>Elapinae</taxon>
        <taxon>Ophiophagus</taxon>
    </lineage>
</organism>
<name>V8NBI1_OPHHA</name>
<keyword evidence="3" id="KW-1133">Transmembrane helix</keyword>
<keyword evidence="1" id="KW-0479">Metal-binding</keyword>
<evidence type="ECO:0000313" key="4">
    <source>
        <dbReference type="EMBL" id="ETE59316.1"/>
    </source>
</evidence>
<keyword evidence="3" id="KW-0472">Membrane</keyword>
<keyword evidence="3" id="KW-0812">Transmembrane</keyword>
<gene>
    <name evidence="4" type="primary">cyhr1-a</name>
    <name evidence="4" type="ORF">L345_14955</name>
</gene>
<feature type="non-terminal residue" evidence="4">
    <location>
        <position position="1021"/>
    </location>
</feature>
<sequence length="1021" mass="113428">FTVLNQTWVLKARVNDSERNPNLSCKRTLSFQLILKSKVSTPMECSFLLLKGPYDDVKINPVIYHFAFSNENNETEYMPLPIIDSVECNKLLAAKNINLQRERESEREKEKERERKREERGGREHAPLNQSYLVRLPRPLVTAFFDAPHLCPLSPPPNKGNRGGIYQSIHCEKAASVSWLCVSSMMGCPCLGRGAKEYYVVSGNAGQILLHQEKNGVLGGREFSTSLLTLSACHLPGMPGSARAAVRTSRAKHPKSFSPVAELLTASHKVWFLGGQRARERGLLNGCGLNCTSQKHPETPSGGILTLPSFPPSPATLLPRLRSGIFNRPKSVLLGMQGDDFFCPFLGSFPSILKQPMCKMSSQALLGLSSLQPVENNDAWFFSSHPFLFLLSPPTSWLSSDFRKAHNSLRILGNSRLCNRPCPLLGWLFLFCESSGNTIEYARFTTSGLQLPEFPSQPAQLAREFWELKSTGCKKGHRYPTLMPLGDVPVNSSAHSWAWGRTVSRKTLVIQFVKIPRQEFPKPPQIYWPQATLALKVRRKLQEVSVGLPPSSTWHVRGSLAFWPRSRGNTYSASLQDRSLKSSALKSSRLLACGSVATREAHFFPKTFLYWSQDNDYGVFAPAHFISLQPRISVSLTFEDRALPPTKSPFDTWGVCVKESSRACLPLCSLFSLTSAKMQAPICLVFLQPEQKSSLEVSCVGAEVKIPHSTLSGNLSDLAGPAHTSFPLRKRSYPEEMLEGCSRLQGQAQVVADFPEQKGNSSASQAKVAITAAKVAITTFWKSPGHKVVTIAQPWLRPCEKKVPLVSLENPACNGHLIFFSFCLSRLSEYIRESESVSAADPFRSPGTHSKGLQTWQVLRLVDFDSQNSGSRSPQTLKLDKFEDPWLSLYSQVVRHRLYPGPFYLLGPSLVRMAVQCLRQVPGMCISPHYCHLCRLSHPAVCRATILLALKTTDALSFSAVLRHCWGAYSVCGGVLQVTLVLCSFSFITNFFFFSRSVLAKVLGLTPCLQSQRPEESLLGL</sequence>
<evidence type="ECO:0000256" key="2">
    <source>
        <dbReference type="SAM" id="MobiDB-lite"/>
    </source>
</evidence>
<evidence type="ECO:0000313" key="5">
    <source>
        <dbReference type="Proteomes" id="UP000018936"/>
    </source>
</evidence>